<dbReference type="GO" id="GO:0005886">
    <property type="term" value="C:plasma membrane"/>
    <property type="evidence" value="ECO:0007669"/>
    <property type="project" value="UniProtKB-SubCell"/>
</dbReference>
<dbReference type="InterPro" id="IPR019424">
    <property type="entry name" value="7TM_GPCR_Srsx"/>
</dbReference>
<dbReference type="SUPFAM" id="SSF81321">
    <property type="entry name" value="Family A G protein-coupled receptor-like"/>
    <property type="match status" value="1"/>
</dbReference>
<keyword evidence="8" id="KW-0325">Glycoprotein</keyword>
<evidence type="ECO:0000256" key="8">
    <source>
        <dbReference type="ARBA" id="ARBA00023180"/>
    </source>
</evidence>
<gene>
    <name evidence="13" type="ORF">QR680_008620</name>
</gene>
<comment type="subcellular location">
    <subcellularLocation>
        <location evidence="1">Cell membrane</location>
        <topology evidence="1">Multi-pass membrane protein</topology>
    </subcellularLocation>
</comment>
<dbReference type="GO" id="GO:0004930">
    <property type="term" value="F:G protein-coupled receptor activity"/>
    <property type="evidence" value="ECO:0007669"/>
    <property type="project" value="UniProtKB-KW"/>
</dbReference>
<dbReference type="InterPro" id="IPR017452">
    <property type="entry name" value="GPCR_Rhodpsn_7TM"/>
</dbReference>
<keyword evidence="5 10" id="KW-0297">G-protein coupled receptor</keyword>
<dbReference type="Pfam" id="PF10320">
    <property type="entry name" value="7TM_GPCR_Srsx"/>
    <property type="match status" value="1"/>
</dbReference>
<keyword evidence="4 11" id="KW-1133">Transmembrane helix</keyword>
<dbReference type="Gene3D" id="1.20.1070.10">
    <property type="entry name" value="Rhodopsin 7-helix transmembrane proteins"/>
    <property type="match status" value="1"/>
</dbReference>
<feature type="domain" description="G-protein coupled receptors family 1 profile" evidence="12">
    <location>
        <begin position="23"/>
        <end position="266"/>
    </location>
</feature>
<comment type="similarity">
    <text evidence="10">Belongs to the G-protein coupled receptor 1 family.</text>
</comment>
<dbReference type="PROSITE" id="PS00237">
    <property type="entry name" value="G_PROTEIN_RECEP_F1_1"/>
    <property type="match status" value="1"/>
</dbReference>
<dbReference type="PROSITE" id="PS50262">
    <property type="entry name" value="G_PROTEIN_RECEP_F1_2"/>
    <property type="match status" value="1"/>
</dbReference>
<dbReference type="PRINTS" id="PR00237">
    <property type="entry name" value="GPCRRHODOPSN"/>
</dbReference>
<evidence type="ECO:0000256" key="5">
    <source>
        <dbReference type="ARBA" id="ARBA00023040"/>
    </source>
</evidence>
<keyword evidence="2" id="KW-1003">Cell membrane</keyword>
<evidence type="ECO:0000256" key="4">
    <source>
        <dbReference type="ARBA" id="ARBA00022989"/>
    </source>
</evidence>
<sequence length="308" mass="34615">MSVDDTVSFSVFRLVAMTISIAGNSLILFVILYNSKIKRKGTNLLFAQLAFADLIVGIGTGIRGISTIVFKSNNVTLFDKGLCLILGSPTVLGIHLSQTTMMAIAIDRFLCIQYPFLYRNLETHRFCFVRFLICLAYSLLGTFLPYVDYPHDELSELCSTGSSIPYWYAVYWTVFGTLFTLYIFVLYGVIYVLYKRSVSQRRVALQRHIFVTISIILVFYFSLCFIPNVILVVINLAAMSSSVYGHVSLLIAVGSAVNASVNVFIYGFKHPEIRGELRKVARTVCFSRLSTVISMTDSSKNYREATRS</sequence>
<evidence type="ECO:0000256" key="10">
    <source>
        <dbReference type="RuleBase" id="RU000688"/>
    </source>
</evidence>
<dbReference type="InterPro" id="IPR000276">
    <property type="entry name" value="GPCR_Rhodpsn"/>
</dbReference>
<feature type="transmembrane region" description="Helical" evidence="11">
    <location>
        <begin position="127"/>
        <end position="146"/>
    </location>
</feature>
<organism evidence="13 14">
    <name type="scientific">Steinernema hermaphroditum</name>
    <dbReference type="NCBI Taxonomy" id="289476"/>
    <lineage>
        <taxon>Eukaryota</taxon>
        <taxon>Metazoa</taxon>
        <taxon>Ecdysozoa</taxon>
        <taxon>Nematoda</taxon>
        <taxon>Chromadorea</taxon>
        <taxon>Rhabditida</taxon>
        <taxon>Tylenchina</taxon>
        <taxon>Panagrolaimomorpha</taxon>
        <taxon>Strongyloidoidea</taxon>
        <taxon>Steinernematidae</taxon>
        <taxon>Steinernema</taxon>
    </lineage>
</organism>
<evidence type="ECO:0000256" key="9">
    <source>
        <dbReference type="ARBA" id="ARBA00023224"/>
    </source>
</evidence>
<feature type="transmembrane region" description="Helical" evidence="11">
    <location>
        <begin position="243"/>
        <end position="268"/>
    </location>
</feature>
<reference evidence="13" key="1">
    <citation type="submission" date="2023-06" db="EMBL/GenBank/DDBJ databases">
        <title>Genomic analysis of the entomopathogenic nematode Steinernema hermaphroditum.</title>
        <authorList>
            <person name="Schwarz E.M."/>
            <person name="Heppert J.K."/>
            <person name="Baniya A."/>
            <person name="Schwartz H.T."/>
            <person name="Tan C.-H."/>
            <person name="Antoshechkin I."/>
            <person name="Sternberg P.W."/>
            <person name="Goodrich-Blair H."/>
            <person name="Dillman A.R."/>
        </authorList>
    </citation>
    <scope>NUCLEOTIDE SEQUENCE</scope>
    <source>
        <strain evidence="13">PS9179</strain>
        <tissue evidence="13">Whole animal</tissue>
    </source>
</reference>
<evidence type="ECO:0000313" key="13">
    <source>
        <dbReference type="EMBL" id="KAK0424342.1"/>
    </source>
</evidence>
<evidence type="ECO:0000259" key="12">
    <source>
        <dbReference type="PROSITE" id="PS50262"/>
    </source>
</evidence>
<dbReference type="SMART" id="SM01381">
    <property type="entry name" value="7TM_GPCR_Srsx"/>
    <property type="match status" value="1"/>
</dbReference>
<dbReference type="CDD" id="cd00637">
    <property type="entry name" value="7tm_classA_rhodopsin-like"/>
    <property type="match status" value="1"/>
</dbReference>
<feature type="transmembrane region" description="Helical" evidence="11">
    <location>
        <begin position="85"/>
        <end position="106"/>
    </location>
</feature>
<dbReference type="PANTHER" id="PTHR24246">
    <property type="entry name" value="OLFACTORY RECEPTOR AND ADENOSINE RECEPTOR"/>
    <property type="match status" value="1"/>
</dbReference>
<keyword evidence="14" id="KW-1185">Reference proteome</keyword>
<keyword evidence="7 10" id="KW-0675">Receptor</keyword>
<accession>A0AA39IH95</accession>
<feature type="transmembrane region" description="Helical" evidence="11">
    <location>
        <begin position="166"/>
        <end position="194"/>
    </location>
</feature>
<dbReference type="AlphaFoldDB" id="A0AA39IH95"/>
<evidence type="ECO:0000256" key="6">
    <source>
        <dbReference type="ARBA" id="ARBA00023136"/>
    </source>
</evidence>
<dbReference type="EMBL" id="JAUCMV010000001">
    <property type="protein sequence ID" value="KAK0424342.1"/>
    <property type="molecule type" value="Genomic_DNA"/>
</dbReference>
<proteinExistence type="inferred from homology"/>
<dbReference type="Proteomes" id="UP001175271">
    <property type="component" value="Unassembled WGS sequence"/>
</dbReference>
<evidence type="ECO:0000256" key="2">
    <source>
        <dbReference type="ARBA" id="ARBA00022475"/>
    </source>
</evidence>
<keyword evidence="6 11" id="KW-0472">Membrane</keyword>
<protein>
    <recommendedName>
        <fullName evidence="12">G-protein coupled receptors family 1 profile domain-containing protein</fullName>
    </recommendedName>
</protein>
<feature type="transmembrane region" description="Helical" evidence="11">
    <location>
        <begin position="45"/>
        <end position="65"/>
    </location>
</feature>
<evidence type="ECO:0000256" key="1">
    <source>
        <dbReference type="ARBA" id="ARBA00004651"/>
    </source>
</evidence>
<keyword evidence="9 10" id="KW-0807">Transducer</keyword>
<dbReference type="PANTHER" id="PTHR24246:SF27">
    <property type="entry name" value="ADENOSINE RECEPTOR, ISOFORM A"/>
    <property type="match status" value="1"/>
</dbReference>
<feature type="transmembrane region" description="Helical" evidence="11">
    <location>
        <begin position="215"/>
        <end position="237"/>
    </location>
</feature>
<feature type="transmembrane region" description="Helical" evidence="11">
    <location>
        <begin position="12"/>
        <end position="33"/>
    </location>
</feature>
<evidence type="ECO:0000256" key="7">
    <source>
        <dbReference type="ARBA" id="ARBA00023170"/>
    </source>
</evidence>
<keyword evidence="3 10" id="KW-0812">Transmembrane</keyword>
<evidence type="ECO:0000313" key="14">
    <source>
        <dbReference type="Proteomes" id="UP001175271"/>
    </source>
</evidence>
<name>A0AA39IH95_9BILA</name>
<comment type="caution">
    <text evidence="13">The sequence shown here is derived from an EMBL/GenBank/DDBJ whole genome shotgun (WGS) entry which is preliminary data.</text>
</comment>
<evidence type="ECO:0000256" key="11">
    <source>
        <dbReference type="SAM" id="Phobius"/>
    </source>
</evidence>
<evidence type="ECO:0000256" key="3">
    <source>
        <dbReference type="ARBA" id="ARBA00022692"/>
    </source>
</evidence>